<reference evidence="1" key="1">
    <citation type="submission" date="2013-11" db="EMBL/GenBank/DDBJ databases">
        <title>The Genome Sequence of Phytophthora parasitica IAC_01/95.</title>
        <authorList>
            <consortium name="The Broad Institute Genomics Platform"/>
            <person name="Russ C."/>
            <person name="Tyler B."/>
            <person name="Panabieres F."/>
            <person name="Shan W."/>
            <person name="Tripathy S."/>
            <person name="Grunwald N."/>
            <person name="Machado M."/>
            <person name="Johnson C.S."/>
            <person name="Arredondo F."/>
            <person name="Hong C."/>
            <person name="Coffey M."/>
            <person name="Young S.K."/>
            <person name="Zeng Q."/>
            <person name="Gargeya S."/>
            <person name="Fitzgerald M."/>
            <person name="Abouelleil A."/>
            <person name="Alvarado L."/>
            <person name="Chapman S.B."/>
            <person name="Gainer-Dewar J."/>
            <person name="Goldberg J."/>
            <person name="Griggs A."/>
            <person name="Gujja S."/>
            <person name="Hansen M."/>
            <person name="Howarth C."/>
            <person name="Imamovic A."/>
            <person name="Ireland A."/>
            <person name="Larimer J."/>
            <person name="McCowan C."/>
            <person name="Murphy C."/>
            <person name="Pearson M."/>
            <person name="Poon T.W."/>
            <person name="Priest M."/>
            <person name="Roberts A."/>
            <person name="Saif S."/>
            <person name="Shea T."/>
            <person name="Sykes S."/>
            <person name="Wortman J."/>
            <person name="Nusbaum C."/>
            <person name="Birren B."/>
        </authorList>
    </citation>
    <scope>NUCLEOTIDE SEQUENCE [LARGE SCALE GENOMIC DNA]</scope>
    <source>
        <strain evidence="1">IAC_01/95</strain>
    </source>
</reference>
<organism evidence="1">
    <name type="scientific">Phytophthora nicotianae</name>
    <name type="common">Potato buckeye rot agent</name>
    <name type="synonym">Phytophthora parasitica</name>
    <dbReference type="NCBI Taxonomy" id="4792"/>
    <lineage>
        <taxon>Eukaryota</taxon>
        <taxon>Sar</taxon>
        <taxon>Stramenopiles</taxon>
        <taxon>Oomycota</taxon>
        <taxon>Peronosporomycetes</taxon>
        <taxon>Peronosporales</taxon>
        <taxon>Peronosporaceae</taxon>
        <taxon>Phytophthora</taxon>
    </lineage>
</organism>
<proteinExistence type="predicted"/>
<sequence>MAVPTVSTESTIITGQPCCNATRNDRPGHFHRFVTAVTIPVQPHACSALLLPRAMDNRSVVILLNIGPCAP</sequence>
<gene>
    <name evidence="1" type="ORF">L914_02854</name>
</gene>
<protein>
    <submittedName>
        <fullName evidence="1">Uncharacterized protein</fullName>
    </submittedName>
</protein>
<accession>W2NYX2</accession>
<evidence type="ECO:0000313" key="1">
    <source>
        <dbReference type="EMBL" id="ETM53695.1"/>
    </source>
</evidence>
<dbReference type="EMBL" id="KI691252">
    <property type="protein sequence ID" value="ETM53695.1"/>
    <property type="molecule type" value="Genomic_DNA"/>
</dbReference>
<dbReference type="AlphaFoldDB" id="W2NYX2"/>
<name>W2NYX2_PHYNI</name>
<dbReference type="Proteomes" id="UP000054532">
    <property type="component" value="Unassembled WGS sequence"/>
</dbReference>
<feature type="non-terminal residue" evidence="1">
    <location>
        <position position="71"/>
    </location>
</feature>